<dbReference type="InterPro" id="IPR029039">
    <property type="entry name" value="Flavoprotein-like_sf"/>
</dbReference>
<keyword evidence="6" id="KW-0949">S-adenosyl-L-methionine</keyword>
<dbReference type="Pfam" id="PF00175">
    <property type="entry name" value="NAD_binding_1"/>
    <property type="match status" value="1"/>
</dbReference>
<dbReference type="InterPro" id="IPR001433">
    <property type="entry name" value="OxRdtase_FAD/NAD-bd"/>
</dbReference>
<protein>
    <recommendedName>
        <fullName evidence="12">Methionine synthase reductase</fullName>
        <ecNumber evidence="11">1.16.1.8</ecNumber>
    </recommendedName>
</protein>
<evidence type="ECO:0000256" key="1">
    <source>
        <dbReference type="ARBA" id="ARBA00001917"/>
    </source>
</evidence>
<comment type="caution">
    <text evidence="15">The sequence shown here is derived from an EMBL/GenBank/DDBJ whole genome shotgun (WGS) entry which is preliminary data.</text>
</comment>
<evidence type="ECO:0000256" key="6">
    <source>
        <dbReference type="ARBA" id="ARBA00022691"/>
    </source>
</evidence>
<dbReference type="Gene3D" id="3.40.50.360">
    <property type="match status" value="1"/>
</dbReference>
<evidence type="ECO:0000256" key="7">
    <source>
        <dbReference type="ARBA" id="ARBA00022827"/>
    </source>
</evidence>
<dbReference type="InterPro" id="IPR017938">
    <property type="entry name" value="Riboflavin_synthase-like_b-brl"/>
</dbReference>
<dbReference type="PRINTS" id="PR00371">
    <property type="entry name" value="FPNCR"/>
</dbReference>
<sequence length="730" mass="82968">MSIMYHIKSGNKSISVMVRPIESSKLKFLICYASQKGTAQSIAEDLVEQCENQKLYNSHISCISDIKKIEKLKEYSCVIFVGSTTGDGDPPETARKFMRELKESITKTPICWLHYTVLGLGDTNYTNFCNFGKTLDQTLHTGKAHRFYNCGWADDGTGLEIVVEPWIEDLFPALKNFLDSPEAREKSFTETKPKTVEMSREVEDVCNLIPDVKVSLDAETEAKVNLKYLDSVIPSLHLPTEGEVLNHSIRNLKFPFDNTLTLPNVPVTYLIAEFLDEPLEICHKDTVKKLSSSYPFIASDITSCYISSFRRLTTADAVKQALEISLKSTEKEKFFYEPGDSFGIIVKNKEEEVNLLLNLLSLNKNADLHLKLKVDQNTSKKSALVPKYIPSDCTLRYLFTYCLDIRTIPKKPFLRALVEHTSNEQEKRKLMELVSKEGSDNYNKIVRLQGLTFIDLLLLFPSCIPPVSLLVEHLSRLLPRYYSVTSSPLKSPDAISFVFNVIEIPKGDSVMFKREGVCTGWLNSLVMSKSTETDDLHVELGKMSLDSSNHNYEILIYFRSNQNFRLPQEINTPIIMIGPGTGVAPFIGFITHRKIQIQCSEESSSLVMVLFFGCRHKDRDFLYRNELMSFTESGSLSKLFVSFSRDENQSEGEPKYVQDNLILQGEEVIELIDKKNASVYVCGDAKNMSKNVLDTLINLLKKHLSLSDVDARRYIAQMQLKNRYLQDVWA</sequence>
<dbReference type="GO" id="GO:0010181">
    <property type="term" value="F:FMN binding"/>
    <property type="evidence" value="ECO:0007669"/>
    <property type="project" value="InterPro"/>
</dbReference>
<evidence type="ECO:0000256" key="10">
    <source>
        <dbReference type="ARBA" id="ARBA00023167"/>
    </source>
</evidence>
<evidence type="ECO:0000256" key="12">
    <source>
        <dbReference type="ARBA" id="ARBA00040659"/>
    </source>
</evidence>
<dbReference type="InterPro" id="IPR001094">
    <property type="entry name" value="Flavdoxin-like"/>
</dbReference>
<dbReference type="Pfam" id="PF00667">
    <property type="entry name" value="FAD_binding_1"/>
    <property type="match status" value="1"/>
</dbReference>
<dbReference type="OrthoDB" id="1856718at2759"/>
<dbReference type="GO" id="GO:0009086">
    <property type="term" value="P:methionine biosynthetic process"/>
    <property type="evidence" value="ECO:0007669"/>
    <property type="project" value="UniProtKB-KW"/>
</dbReference>
<evidence type="ECO:0000256" key="11">
    <source>
        <dbReference type="ARBA" id="ARBA00039088"/>
    </source>
</evidence>
<accession>A0A5N5T6I6</accession>
<dbReference type="Pfam" id="PF00258">
    <property type="entry name" value="Flavodoxin_1"/>
    <property type="match status" value="1"/>
</dbReference>
<dbReference type="FunFam" id="1.20.990.10:FF:000007">
    <property type="entry name" value="Methionine synthase reductase"/>
    <property type="match status" value="1"/>
</dbReference>
<feature type="domain" description="FAD-binding FR-type" evidence="14">
    <location>
        <begin position="299"/>
        <end position="567"/>
    </location>
</feature>
<dbReference type="AlphaFoldDB" id="A0A5N5T6I6"/>
<dbReference type="InterPro" id="IPR001709">
    <property type="entry name" value="Flavoprot_Pyr_Nucl_cyt_Rdtase"/>
</dbReference>
<organism evidence="15 16">
    <name type="scientific">Armadillidium nasatum</name>
    <dbReference type="NCBI Taxonomy" id="96803"/>
    <lineage>
        <taxon>Eukaryota</taxon>
        <taxon>Metazoa</taxon>
        <taxon>Ecdysozoa</taxon>
        <taxon>Arthropoda</taxon>
        <taxon>Crustacea</taxon>
        <taxon>Multicrustacea</taxon>
        <taxon>Malacostraca</taxon>
        <taxon>Eumalacostraca</taxon>
        <taxon>Peracarida</taxon>
        <taxon>Isopoda</taxon>
        <taxon>Oniscidea</taxon>
        <taxon>Crinocheta</taxon>
        <taxon>Armadillidiidae</taxon>
        <taxon>Armadillidium</taxon>
    </lineage>
</organism>
<keyword evidence="4" id="KW-0285">Flavoprotein</keyword>
<dbReference type="InterPro" id="IPR008254">
    <property type="entry name" value="Flavodoxin/NO_synth"/>
</dbReference>
<dbReference type="SUPFAM" id="SSF52343">
    <property type="entry name" value="Ferredoxin reductase-like, C-terminal NADP-linked domain"/>
    <property type="match status" value="1"/>
</dbReference>
<keyword evidence="7" id="KW-0274">FAD</keyword>
<dbReference type="Gene3D" id="1.20.990.10">
    <property type="entry name" value="NADPH-cytochrome p450 Reductase, Chain A, domain 3"/>
    <property type="match status" value="1"/>
</dbReference>
<evidence type="ECO:0000259" key="14">
    <source>
        <dbReference type="PROSITE" id="PS51384"/>
    </source>
</evidence>
<dbReference type="CDD" id="cd06203">
    <property type="entry name" value="methionine_synthase_red"/>
    <property type="match status" value="1"/>
</dbReference>
<dbReference type="Gene3D" id="2.40.30.10">
    <property type="entry name" value="Translation factors"/>
    <property type="match status" value="1"/>
</dbReference>
<gene>
    <name evidence="15" type="primary">Mtrr</name>
    <name evidence="15" type="ORF">Anas_02141</name>
</gene>
<keyword evidence="3" id="KW-0028">Amino-acid biosynthesis</keyword>
<evidence type="ECO:0000313" key="16">
    <source>
        <dbReference type="Proteomes" id="UP000326759"/>
    </source>
</evidence>
<keyword evidence="16" id="KW-1185">Reference proteome</keyword>
<evidence type="ECO:0000256" key="5">
    <source>
        <dbReference type="ARBA" id="ARBA00022643"/>
    </source>
</evidence>
<feature type="domain" description="Flavodoxin-like" evidence="13">
    <location>
        <begin position="28"/>
        <end position="171"/>
    </location>
</feature>
<evidence type="ECO:0000313" key="15">
    <source>
        <dbReference type="EMBL" id="KAB7500600.1"/>
    </source>
</evidence>
<dbReference type="SUPFAM" id="SSF63380">
    <property type="entry name" value="Riboflavin synthase domain-like"/>
    <property type="match status" value="1"/>
</dbReference>
<dbReference type="GO" id="GO:0030586">
    <property type="term" value="F:[methionine synthase] reductase (NADPH) activity"/>
    <property type="evidence" value="ECO:0007669"/>
    <property type="project" value="UniProtKB-EC"/>
</dbReference>
<dbReference type="InterPro" id="IPR017927">
    <property type="entry name" value="FAD-bd_FR_type"/>
</dbReference>
<dbReference type="PRINTS" id="PR00369">
    <property type="entry name" value="FLAVODOXIN"/>
</dbReference>
<dbReference type="PROSITE" id="PS51384">
    <property type="entry name" value="FAD_FR"/>
    <property type="match status" value="1"/>
</dbReference>
<dbReference type="Proteomes" id="UP000326759">
    <property type="component" value="Unassembled WGS sequence"/>
</dbReference>
<dbReference type="EMBL" id="SEYY01013466">
    <property type="protein sequence ID" value="KAB7500600.1"/>
    <property type="molecule type" value="Genomic_DNA"/>
</dbReference>
<evidence type="ECO:0000256" key="8">
    <source>
        <dbReference type="ARBA" id="ARBA00022857"/>
    </source>
</evidence>
<keyword evidence="5" id="KW-0288">FMN</keyword>
<evidence type="ECO:0000256" key="2">
    <source>
        <dbReference type="ARBA" id="ARBA00001974"/>
    </source>
</evidence>
<dbReference type="EC" id="1.16.1.8" evidence="11"/>
<comment type="cofactor">
    <cofactor evidence="1">
        <name>FMN</name>
        <dbReference type="ChEBI" id="CHEBI:58210"/>
    </cofactor>
</comment>
<dbReference type="FunFam" id="3.40.50.80:FF:000018">
    <property type="entry name" value="NADPH--cytochrome P450 reductase"/>
    <property type="match status" value="1"/>
</dbReference>
<comment type="cofactor">
    <cofactor evidence="2">
        <name>FAD</name>
        <dbReference type="ChEBI" id="CHEBI:57692"/>
    </cofactor>
</comment>
<dbReference type="SUPFAM" id="SSF52218">
    <property type="entry name" value="Flavoproteins"/>
    <property type="match status" value="1"/>
</dbReference>
<evidence type="ECO:0000259" key="13">
    <source>
        <dbReference type="PROSITE" id="PS50902"/>
    </source>
</evidence>
<keyword evidence="9" id="KW-0560">Oxidoreductase</keyword>
<dbReference type="FunFam" id="3.40.50.360:FF:000059">
    <property type="entry name" value="5-methyltetrahydrofolate-homocysteine methyltransferase reductase"/>
    <property type="match status" value="1"/>
</dbReference>
<dbReference type="GO" id="GO:0050660">
    <property type="term" value="F:flavin adenine dinucleotide binding"/>
    <property type="evidence" value="ECO:0007669"/>
    <property type="project" value="TreeGrafter"/>
</dbReference>
<reference evidence="15 16" key="1">
    <citation type="journal article" date="2019" name="PLoS Biol.">
        <title>Sex chromosomes control vertical transmission of feminizing Wolbachia symbionts in an isopod.</title>
        <authorList>
            <person name="Becking T."/>
            <person name="Chebbi M.A."/>
            <person name="Giraud I."/>
            <person name="Moumen B."/>
            <person name="Laverre T."/>
            <person name="Caubet Y."/>
            <person name="Peccoud J."/>
            <person name="Gilbert C."/>
            <person name="Cordaux R."/>
        </authorList>
    </citation>
    <scope>NUCLEOTIDE SEQUENCE [LARGE SCALE GENOMIC DNA]</scope>
    <source>
        <strain evidence="15">ANa2</strain>
        <tissue evidence="15">Whole body excluding digestive tract and cuticle</tissue>
    </source>
</reference>
<name>A0A5N5T6I6_9CRUS</name>
<dbReference type="InterPro" id="IPR003097">
    <property type="entry name" value="CysJ-like_FAD-binding"/>
</dbReference>
<evidence type="ECO:0000256" key="9">
    <source>
        <dbReference type="ARBA" id="ARBA00023002"/>
    </source>
</evidence>
<dbReference type="GO" id="GO:0005829">
    <property type="term" value="C:cytosol"/>
    <property type="evidence" value="ECO:0007669"/>
    <property type="project" value="TreeGrafter"/>
</dbReference>
<dbReference type="InterPro" id="IPR039261">
    <property type="entry name" value="FNR_nucleotide-bd"/>
</dbReference>
<evidence type="ECO:0000256" key="3">
    <source>
        <dbReference type="ARBA" id="ARBA00022605"/>
    </source>
</evidence>
<dbReference type="InterPro" id="IPR023173">
    <property type="entry name" value="NADPH_Cyt_P450_Rdtase_alpha"/>
</dbReference>
<dbReference type="PROSITE" id="PS50902">
    <property type="entry name" value="FLAVODOXIN_LIKE"/>
    <property type="match status" value="1"/>
</dbReference>
<dbReference type="PANTHER" id="PTHR19384:SF84">
    <property type="entry name" value="METHIONINE SYNTHASE REDUCTASE"/>
    <property type="match status" value="1"/>
</dbReference>
<dbReference type="PANTHER" id="PTHR19384">
    <property type="entry name" value="NITRIC OXIDE SYNTHASE-RELATED"/>
    <property type="match status" value="1"/>
</dbReference>
<dbReference type="GO" id="GO:0050667">
    <property type="term" value="P:homocysteine metabolic process"/>
    <property type="evidence" value="ECO:0007669"/>
    <property type="project" value="TreeGrafter"/>
</dbReference>
<evidence type="ECO:0000256" key="4">
    <source>
        <dbReference type="ARBA" id="ARBA00022630"/>
    </source>
</evidence>
<keyword evidence="10" id="KW-0486">Methionine biosynthesis</keyword>
<keyword evidence="8" id="KW-0521">NADP</keyword>
<proteinExistence type="predicted"/>
<dbReference type="Gene3D" id="3.40.50.80">
    <property type="entry name" value="Nucleotide-binding domain of ferredoxin-NADP reductase (FNR) module"/>
    <property type="match status" value="1"/>
</dbReference>